<evidence type="ECO:0000313" key="4">
    <source>
        <dbReference type="Ensembl" id="ENSMLUP00000010669.2"/>
    </source>
</evidence>
<evidence type="ECO:0000256" key="2">
    <source>
        <dbReference type="SAM" id="Phobius"/>
    </source>
</evidence>
<dbReference type="GO" id="GO:0005886">
    <property type="term" value="C:plasma membrane"/>
    <property type="evidence" value="ECO:0007669"/>
    <property type="project" value="InterPro"/>
</dbReference>
<gene>
    <name evidence="4" type="primary">STOML1</name>
</gene>
<keyword evidence="5" id="KW-1185">Reference proteome</keyword>
<dbReference type="PANTHER" id="PTHR10264:SF130">
    <property type="entry name" value="STOMATIN-LIKE PROTEIN 1"/>
    <property type="match status" value="1"/>
</dbReference>
<dbReference type="InterPro" id="IPR001107">
    <property type="entry name" value="Band_7"/>
</dbReference>
<comment type="similarity">
    <text evidence="1">Belongs to the band 7/mec-2 family.</text>
</comment>
<keyword evidence="2" id="KW-1133">Transmembrane helix</keyword>
<dbReference type="eggNOG" id="KOG2621">
    <property type="taxonomic scope" value="Eukaryota"/>
</dbReference>
<reference evidence="4" key="2">
    <citation type="submission" date="2025-08" db="UniProtKB">
        <authorList>
            <consortium name="Ensembl"/>
        </authorList>
    </citation>
    <scope>IDENTIFICATION</scope>
</reference>
<reference evidence="4 5" key="1">
    <citation type="journal article" date="2011" name="Nature">
        <title>A high-resolution map of human evolutionary constraint using 29 mammals.</title>
        <authorList>
            <person name="Lindblad-Toh K."/>
            <person name="Garber M."/>
            <person name="Zuk O."/>
            <person name="Lin M.F."/>
            <person name="Parker B.J."/>
            <person name="Washietl S."/>
            <person name="Kheradpour P."/>
            <person name="Ernst J."/>
            <person name="Jordan G."/>
            <person name="Mauceli E."/>
            <person name="Ward L.D."/>
            <person name="Lowe C.B."/>
            <person name="Holloway A.K."/>
            <person name="Clamp M."/>
            <person name="Gnerre S."/>
            <person name="Alfoldi J."/>
            <person name="Beal K."/>
            <person name="Chang J."/>
            <person name="Clawson H."/>
            <person name="Cuff J."/>
            <person name="Di Palma F."/>
            <person name="Fitzgerald S."/>
            <person name="Flicek P."/>
            <person name="Guttman M."/>
            <person name="Hubisz M.J."/>
            <person name="Jaffe D.B."/>
            <person name="Jungreis I."/>
            <person name="Kent W.J."/>
            <person name="Kostka D."/>
            <person name="Lara M."/>
            <person name="Martins A.L."/>
            <person name="Massingham T."/>
            <person name="Moltke I."/>
            <person name="Raney B.J."/>
            <person name="Rasmussen M.D."/>
            <person name="Robinson J."/>
            <person name="Stark A."/>
            <person name="Vilella A.J."/>
            <person name="Wen J."/>
            <person name="Xie X."/>
            <person name="Zody M.C."/>
            <person name="Baldwin J."/>
            <person name="Bloom T."/>
            <person name="Chin C.W."/>
            <person name="Heiman D."/>
            <person name="Nicol R."/>
            <person name="Nusbaum C."/>
            <person name="Young S."/>
            <person name="Wilkinson J."/>
            <person name="Worley K.C."/>
            <person name="Kovar C.L."/>
            <person name="Muzny D.M."/>
            <person name="Gibbs R.A."/>
            <person name="Cree A."/>
            <person name="Dihn H.H."/>
            <person name="Fowler G."/>
            <person name="Jhangiani S."/>
            <person name="Joshi V."/>
            <person name="Lee S."/>
            <person name="Lewis L.R."/>
            <person name="Nazareth L.V."/>
            <person name="Okwuonu G."/>
            <person name="Santibanez J."/>
            <person name="Warren W.C."/>
            <person name="Mardis E.R."/>
            <person name="Weinstock G.M."/>
            <person name="Wilson R.K."/>
            <person name="Delehaunty K."/>
            <person name="Dooling D."/>
            <person name="Fronik C."/>
            <person name="Fulton L."/>
            <person name="Fulton B."/>
            <person name="Graves T."/>
            <person name="Minx P."/>
            <person name="Sodergren E."/>
            <person name="Birney E."/>
            <person name="Margulies E.H."/>
            <person name="Herrero J."/>
            <person name="Green E.D."/>
            <person name="Haussler D."/>
            <person name="Siepel A."/>
            <person name="Goldman N."/>
            <person name="Pollard K.S."/>
            <person name="Pedersen J.S."/>
            <person name="Lander E.S."/>
            <person name="Kellis M."/>
        </authorList>
    </citation>
    <scope>NUCLEOTIDE SEQUENCE [LARGE SCALE GENOMIC DNA]</scope>
</reference>
<evidence type="ECO:0000259" key="3">
    <source>
        <dbReference type="SMART" id="SM00244"/>
    </source>
</evidence>
<dbReference type="Proteomes" id="UP000001074">
    <property type="component" value="Unassembled WGS sequence"/>
</dbReference>
<evidence type="ECO:0000256" key="1">
    <source>
        <dbReference type="ARBA" id="ARBA00008164"/>
    </source>
</evidence>
<keyword evidence="2" id="KW-0812">Transmembrane</keyword>
<accession>G1PIW5</accession>
<dbReference type="GeneTree" id="ENSGT01030000234614"/>
<dbReference type="eggNOG" id="KOG4170">
    <property type="taxonomic scope" value="Eukaryota"/>
</dbReference>
<reference evidence="4" key="3">
    <citation type="submission" date="2025-09" db="UniProtKB">
        <authorList>
            <consortium name="Ensembl"/>
        </authorList>
    </citation>
    <scope>IDENTIFICATION</scope>
</reference>
<dbReference type="EMBL" id="AAPE02015885">
    <property type="status" value="NOT_ANNOTATED_CDS"/>
    <property type="molecule type" value="Genomic_DNA"/>
</dbReference>
<protein>
    <submittedName>
        <fullName evidence="4">Stomatin like 1</fullName>
    </submittedName>
</protein>
<dbReference type="AlphaFoldDB" id="G1PIW5"/>
<organism evidence="4 5">
    <name type="scientific">Myotis lucifugus</name>
    <name type="common">Little brown bat</name>
    <dbReference type="NCBI Taxonomy" id="59463"/>
    <lineage>
        <taxon>Eukaryota</taxon>
        <taxon>Metazoa</taxon>
        <taxon>Chordata</taxon>
        <taxon>Craniata</taxon>
        <taxon>Vertebrata</taxon>
        <taxon>Euteleostomi</taxon>
        <taxon>Mammalia</taxon>
        <taxon>Eutheria</taxon>
        <taxon>Laurasiatheria</taxon>
        <taxon>Chiroptera</taxon>
        <taxon>Yangochiroptera</taxon>
        <taxon>Vespertilionidae</taxon>
        <taxon>Myotis</taxon>
    </lineage>
</organism>
<dbReference type="STRING" id="59463.ENSMLUP00000010669"/>
<dbReference type="Gene3D" id="3.30.479.30">
    <property type="entry name" value="Band 7 domain"/>
    <property type="match status" value="1"/>
</dbReference>
<dbReference type="OMA" id="WFALEII"/>
<dbReference type="HOGENOM" id="CLU_049498_0_0_1"/>
<sequence length="387" mass="41997">MLLRCGYPALPLGDVDSFPQSNFGFLGSQKGRLFRERGGVGPGADVSHTWSSCLCHSLISFLGFLMLLVTFPISGWFALEIIVPTYDQMIVFLLSWIRTPQEPGMVLLLPIGSFQRVDLRTRAFNVPPCKAPCPRSKNGAMLPVGANVQFRAPVLSVMTVKDLNTAIAQNAMTKALLKRPLQAIQMEKLKISNQLLLESNNVTRARGLEVDHVELAVEAVLQPPQDSPAGPLDSPLQQLALHFLGRGIYSLAGGTLPPGPDILEMVSKVELPPHIGARPSLKQPAEGLLTTLQPHLVSQVRACYQFSVVLPSDTQSVYSLDLTRGATALPTRSFPPRLLVAPALHPGRTTQIAKLPVPRALMSIPLLKVKGNLAMAMKLEAVLRALK</sequence>
<proteinExistence type="inferred from homology"/>
<dbReference type="Ensembl" id="ENSMLUT00000011713.2">
    <property type="protein sequence ID" value="ENSMLUP00000010669.2"/>
    <property type="gene ID" value="ENSMLUG00000011711.2"/>
</dbReference>
<name>G1PIW5_MYOLU</name>
<dbReference type="InParanoid" id="G1PIW5"/>
<dbReference type="SMART" id="SM00244">
    <property type="entry name" value="PHB"/>
    <property type="match status" value="1"/>
</dbReference>
<feature type="transmembrane region" description="Helical" evidence="2">
    <location>
        <begin position="58"/>
        <end position="79"/>
    </location>
</feature>
<evidence type="ECO:0000313" key="5">
    <source>
        <dbReference type="Proteomes" id="UP000001074"/>
    </source>
</evidence>
<keyword evidence="2" id="KW-0472">Membrane</keyword>
<dbReference type="InterPro" id="IPR043202">
    <property type="entry name" value="Band-7_stomatin-like"/>
</dbReference>
<feature type="domain" description="Band 7" evidence="3">
    <location>
        <begin position="78"/>
        <end position="239"/>
    </location>
</feature>
<dbReference type="InterPro" id="IPR036013">
    <property type="entry name" value="Band_7/SPFH_dom_sf"/>
</dbReference>
<dbReference type="PANTHER" id="PTHR10264">
    <property type="entry name" value="BAND 7 PROTEIN-RELATED"/>
    <property type="match status" value="1"/>
</dbReference>